<reference evidence="1" key="2">
    <citation type="journal article" date="2024" name="Plant">
        <title>Genomic evolution and insights into agronomic trait innovations of Sesamum species.</title>
        <authorList>
            <person name="Miao H."/>
            <person name="Wang L."/>
            <person name="Qu L."/>
            <person name="Liu H."/>
            <person name="Sun Y."/>
            <person name="Le M."/>
            <person name="Wang Q."/>
            <person name="Wei S."/>
            <person name="Zheng Y."/>
            <person name="Lin W."/>
            <person name="Duan Y."/>
            <person name="Cao H."/>
            <person name="Xiong S."/>
            <person name="Wang X."/>
            <person name="Wei L."/>
            <person name="Li C."/>
            <person name="Ma Q."/>
            <person name="Ju M."/>
            <person name="Zhao R."/>
            <person name="Li G."/>
            <person name="Mu C."/>
            <person name="Tian Q."/>
            <person name="Mei H."/>
            <person name="Zhang T."/>
            <person name="Gao T."/>
            <person name="Zhang H."/>
        </authorList>
    </citation>
    <scope>NUCLEOTIDE SEQUENCE</scope>
    <source>
        <strain evidence="1">KEN1</strain>
    </source>
</reference>
<proteinExistence type="predicted"/>
<dbReference type="EMBL" id="JACGWN010000005">
    <property type="protein sequence ID" value="KAL0448864.1"/>
    <property type="molecule type" value="Genomic_DNA"/>
</dbReference>
<sequence length="128" mass="15031">MLRELRRLMYHKNLLGRAGFTPEFKDGVKTFIEWAKCQRDMWMETKLGALVGSEKTQSLEHPTILVITCECVGFIPEYYNWTSHGKERVQEYFDAVTAPPVPEEQTPAAHEEGNYSHWVMKNRWIGRR</sequence>
<gene>
    <name evidence="1" type="ORF">Slati_1442800</name>
</gene>
<accession>A0AAW2X423</accession>
<reference evidence="1" key="1">
    <citation type="submission" date="2020-06" db="EMBL/GenBank/DDBJ databases">
        <authorList>
            <person name="Li T."/>
            <person name="Hu X."/>
            <person name="Zhang T."/>
            <person name="Song X."/>
            <person name="Zhang H."/>
            <person name="Dai N."/>
            <person name="Sheng W."/>
            <person name="Hou X."/>
            <person name="Wei L."/>
        </authorList>
    </citation>
    <scope>NUCLEOTIDE SEQUENCE</scope>
    <source>
        <strain evidence="1">KEN1</strain>
        <tissue evidence="1">Leaf</tissue>
    </source>
</reference>
<name>A0AAW2X423_9LAMI</name>
<dbReference type="AlphaFoldDB" id="A0AAW2X423"/>
<protein>
    <submittedName>
        <fullName evidence="1">Uncharacterized protein</fullName>
    </submittedName>
</protein>
<evidence type="ECO:0000313" key="1">
    <source>
        <dbReference type="EMBL" id="KAL0448864.1"/>
    </source>
</evidence>
<comment type="caution">
    <text evidence="1">The sequence shown here is derived from an EMBL/GenBank/DDBJ whole genome shotgun (WGS) entry which is preliminary data.</text>
</comment>
<organism evidence="1">
    <name type="scientific">Sesamum latifolium</name>
    <dbReference type="NCBI Taxonomy" id="2727402"/>
    <lineage>
        <taxon>Eukaryota</taxon>
        <taxon>Viridiplantae</taxon>
        <taxon>Streptophyta</taxon>
        <taxon>Embryophyta</taxon>
        <taxon>Tracheophyta</taxon>
        <taxon>Spermatophyta</taxon>
        <taxon>Magnoliopsida</taxon>
        <taxon>eudicotyledons</taxon>
        <taxon>Gunneridae</taxon>
        <taxon>Pentapetalae</taxon>
        <taxon>asterids</taxon>
        <taxon>lamiids</taxon>
        <taxon>Lamiales</taxon>
        <taxon>Pedaliaceae</taxon>
        <taxon>Sesamum</taxon>
    </lineage>
</organism>